<organism evidence="2 3">
    <name type="scientific">Candidatus Merdiplasma excrementigallinarum</name>
    <dbReference type="NCBI Taxonomy" id="2840864"/>
    <lineage>
        <taxon>Bacteria</taxon>
        <taxon>Bacillati</taxon>
        <taxon>Bacillota</taxon>
        <taxon>Clostridia</taxon>
        <taxon>Lachnospirales</taxon>
        <taxon>Lachnospiraceae</taxon>
        <taxon>Lachnospiraceae incertae sedis</taxon>
        <taxon>Candidatus Merdiplasma</taxon>
    </lineage>
</organism>
<reference evidence="2" key="2">
    <citation type="journal article" date="2021" name="PeerJ">
        <title>Extensive microbial diversity within the chicken gut microbiome revealed by metagenomics and culture.</title>
        <authorList>
            <person name="Gilroy R."/>
            <person name="Ravi A."/>
            <person name="Getino M."/>
            <person name="Pursley I."/>
            <person name="Horton D.L."/>
            <person name="Alikhan N.F."/>
            <person name="Baker D."/>
            <person name="Gharbi K."/>
            <person name="Hall N."/>
            <person name="Watson M."/>
            <person name="Adriaenssens E.M."/>
            <person name="Foster-Nyarko E."/>
            <person name="Jarju S."/>
            <person name="Secka A."/>
            <person name="Antonio M."/>
            <person name="Oren A."/>
            <person name="Chaudhuri R.R."/>
            <person name="La Ragione R."/>
            <person name="Hildebrand F."/>
            <person name="Pallen M.J."/>
        </authorList>
    </citation>
    <scope>NUCLEOTIDE SEQUENCE</scope>
    <source>
        <strain evidence="2">ChiBcec6-7307</strain>
    </source>
</reference>
<keyword evidence="2" id="KW-0378">Hydrolase</keyword>
<dbReference type="EMBL" id="DVOS01000061">
    <property type="protein sequence ID" value="HIV23782.1"/>
    <property type="molecule type" value="Genomic_DNA"/>
</dbReference>
<feature type="transmembrane region" description="Helical" evidence="1">
    <location>
        <begin position="6"/>
        <end position="28"/>
    </location>
</feature>
<dbReference type="GO" id="GO:0016787">
    <property type="term" value="F:hydrolase activity"/>
    <property type="evidence" value="ECO:0007669"/>
    <property type="project" value="UniProtKB-KW"/>
</dbReference>
<sequence length="242" mass="26776">MRKQTVLGVVVSVVIIVVLIGLGIYLMVNLRTVENAMGKEESSRGEGETSFVFETAGAEEDGQTARALAAAKDADKPLPEHHLIFVGDSRTVGMGEAEMEVGDGCTYVGAVGEGYSWFAETGLAQVEAAMDESPDSPVVLNLGVNDPDMIEQYLELYRNFSRLYPDRSFYYMSVNPVTGEDLPVTNEEIAAFNQQLQEAFPDQYLDCSTYLNIHEFETVDGVHFTEDTYRLIHDFAVKEIFS</sequence>
<dbReference type="Gene3D" id="3.40.50.1110">
    <property type="entry name" value="SGNH hydrolase"/>
    <property type="match status" value="1"/>
</dbReference>
<dbReference type="CDD" id="cd00229">
    <property type="entry name" value="SGNH_hydrolase"/>
    <property type="match status" value="1"/>
</dbReference>
<protein>
    <submittedName>
        <fullName evidence="2">SGNH/GDSL hydrolase family protein</fullName>
    </submittedName>
</protein>
<evidence type="ECO:0000313" key="3">
    <source>
        <dbReference type="Proteomes" id="UP000886889"/>
    </source>
</evidence>
<proteinExistence type="predicted"/>
<reference evidence="2" key="1">
    <citation type="submission" date="2020-10" db="EMBL/GenBank/DDBJ databases">
        <authorList>
            <person name="Gilroy R."/>
        </authorList>
    </citation>
    <scope>NUCLEOTIDE SEQUENCE</scope>
    <source>
        <strain evidence="2">ChiBcec6-7307</strain>
    </source>
</reference>
<dbReference type="InterPro" id="IPR036514">
    <property type="entry name" value="SGNH_hydro_sf"/>
</dbReference>
<gene>
    <name evidence="2" type="ORF">IAC80_07550</name>
</gene>
<dbReference type="AlphaFoldDB" id="A0A9D1P011"/>
<name>A0A9D1P011_9FIRM</name>
<evidence type="ECO:0000256" key="1">
    <source>
        <dbReference type="SAM" id="Phobius"/>
    </source>
</evidence>
<evidence type="ECO:0000313" key="2">
    <source>
        <dbReference type="EMBL" id="HIV23782.1"/>
    </source>
</evidence>
<keyword evidence="1" id="KW-1133">Transmembrane helix</keyword>
<keyword evidence="1" id="KW-0812">Transmembrane</keyword>
<comment type="caution">
    <text evidence="2">The sequence shown here is derived from an EMBL/GenBank/DDBJ whole genome shotgun (WGS) entry which is preliminary data.</text>
</comment>
<accession>A0A9D1P011</accession>
<keyword evidence="1" id="KW-0472">Membrane</keyword>
<dbReference type="Proteomes" id="UP000886889">
    <property type="component" value="Unassembled WGS sequence"/>
</dbReference>
<dbReference type="SUPFAM" id="SSF52266">
    <property type="entry name" value="SGNH hydrolase"/>
    <property type="match status" value="1"/>
</dbReference>